<sequence length="75" mass="8220">MCVVLERALTICHGTALVSPAIFATEGDPFSTFNPYIHTADDRMDLKDGEFSFEHALEFVKVAVGFAVELGGWVE</sequence>
<evidence type="ECO:0000313" key="1">
    <source>
        <dbReference type="EMBL" id="KIJ07264.1"/>
    </source>
</evidence>
<dbReference type="HOGENOM" id="CLU_2671756_0_0_1"/>
<accession>A0A0C9SN41</accession>
<keyword evidence="2" id="KW-1185">Reference proteome</keyword>
<reference evidence="2" key="2">
    <citation type="submission" date="2015-01" db="EMBL/GenBank/DDBJ databases">
        <title>Evolutionary Origins and Diversification of the Mycorrhizal Mutualists.</title>
        <authorList>
            <consortium name="DOE Joint Genome Institute"/>
            <consortium name="Mycorrhizal Genomics Consortium"/>
            <person name="Kohler A."/>
            <person name="Kuo A."/>
            <person name="Nagy L.G."/>
            <person name="Floudas D."/>
            <person name="Copeland A."/>
            <person name="Barry K.W."/>
            <person name="Cichocki N."/>
            <person name="Veneault-Fourrey C."/>
            <person name="LaButti K."/>
            <person name="Lindquist E.A."/>
            <person name="Lipzen A."/>
            <person name="Lundell T."/>
            <person name="Morin E."/>
            <person name="Murat C."/>
            <person name="Riley R."/>
            <person name="Ohm R."/>
            <person name="Sun H."/>
            <person name="Tunlid A."/>
            <person name="Henrissat B."/>
            <person name="Grigoriev I.V."/>
            <person name="Hibbett D.S."/>
            <person name="Martin F."/>
        </authorList>
    </citation>
    <scope>NUCLEOTIDE SEQUENCE [LARGE SCALE GENOMIC DNA]</scope>
    <source>
        <strain evidence="2">ATCC 200175</strain>
    </source>
</reference>
<gene>
    <name evidence="1" type="ORF">PAXINDRAFT_90708</name>
</gene>
<evidence type="ECO:0000313" key="2">
    <source>
        <dbReference type="Proteomes" id="UP000053647"/>
    </source>
</evidence>
<name>A0A0C9SN41_PAXIN</name>
<dbReference type="OrthoDB" id="2214at2759"/>
<proteinExistence type="predicted"/>
<dbReference type="EMBL" id="KN819958">
    <property type="protein sequence ID" value="KIJ07264.1"/>
    <property type="molecule type" value="Genomic_DNA"/>
</dbReference>
<evidence type="ECO:0008006" key="3">
    <source>
        <dbReference type="Google" id="ProtNLM"/>
    </source>
</evidence>
<reference evidence="1 2" key="1">
    <citation type="submission" date="2014-06" db="EMBL/GenBank/DDBJ databases">
        <authorList>
            <consortium name="DOE Joint Genome Institute"/>
            <person name="Kuo A."/>
            <person name="Kohler A."/>
            <person name="Nagy L.G."/>
            <person name="Floudas D."/>
            <person name="Copeland A."/>
            <person name="Barry K.W."/>
            <person name="Cichocki N."/>
            <person name="Veneault-Fourrey C."/>
            <person name="LaButti K."/>
            <person name="Lindquist E.A."/>
            <person name="Lipzen A."/>
            <person name="Lundell T."/>
            <person name="Morin E."/>
            <person name="Murat C."/>
            <person name="Sun H."/>
            <person name="Tunlid A."/>
            <person name="Henrissat B."/>
            <person name="Grigoriev I.V."/>
            <person name="Hibbett D.S."/>
            <person name="Martin F."/>
            <person name="Nordberg H.P."/>
            <person name="Cantor M.N."/>
            <person name="Hua S.X."/>
        </authorList>
    </citation>
    <scope>NUCLEOTIDE SEQUENCE [LARGE SCALE GENOMIC DNA]</scope>
    <source>
        <strain evidence="1 2">ATCC 200175</strain>
    </source>
</reference>
<organism evidence="1 2">
    <name type="scientific">Paxillus involutus ATCC 200175</name>
    <dbReference type="NCBI Taxonomy" id="664439"/>
    <lineage>
        <taxon>Eukaryota</taxon>
        <taxon>Fungi</taxon>
        <taxon>Dikarya</taxon>
        <taxon>Basidiomycota</taxon>
        <taxon>Agaricomycotina</taxon>
        <taxon>Agaricomycetes</taxon>
        <taxon>Agaricomycetidae</taxon>
        <taxon>Boletales</taxon>
        <taxon>Paxilineae</taxon>
        <taxon>Paxillaceae</taxon>
        <taxon>Paxillus</taxon>
    </lineage>
</organism>
<dbReference type="Proteomes" id="UP000053647">
    <property type="component" value="Unassembled WGS sequence"/>
</dbReference>
<dbReference type="AlphaFoldDB" id="A0A0C9SN41"/>
<protein>
    <recommendedName>
        <fullName evidence="3">Peptide hydrolase</fullName>
    </recommendedName>
</protein>